<keyword evidence="2" id="KW-1185">Reference proteome</keyword>
<sequence length="121" mass="13965">MEHYLCPLPPPSLFPRIPAQTGYSRTAAASLRPTMRKRRVTWCRQHSTLGDDAVRGVMALRRHRRQRGNSELSLRCNAERRPGYIDGDIKYDWVKTVTLSDLSPYSTASAMRYSWRIKTVV</sequence>
<dbReference type="AlphaFoldDB" id="A0A5B7IW22"/>
<dbReference type="Proteomes" id="UP000324222">
    <property type="component" value="Unassembled WGS sequence"/>
</dbReference>
<gene>
    <name evidence="1" type="ORF">E2C01_080408</name>
</gene>
<evidence type="ECO:0000313" key="2">
    <source>
        <dbReference type="Proteomes" id="UP000324222"/>
    </source>
</evidence>
<proteinExistence type="predicted"/>
<name>A0A5B7IW22_PORTR</name>
<accession>A0A5B7IW22</accession>
<organism evidence="1 2">
    <name type="scientific">Portunus trituberculatus</name>
    <name type="common">Swimming crab</name>
    <name type="synonym">Neptunus trituberculatus</name>
    <dbReference type="NCBI Taxonomy" id="210409"/>
    <lineage>
        <taxon>Eukaryota</taxon>
        <taxon>Metazoa</taxon>
        <taxon>Ecdysozoa</taxon>
        <taxon>Arthropoda</taxon>
        <taxon>Crustacea</taxon>
        <taxon>Multicrustacea</taxon>
        <taxon>Malacostraca</taxon>
        <taxon>Eumalacostraca</taxon>
        <taxon>Eucarida</taxon>
        <taxon>Decapoda</taxon>
        <taxon>Pleocyemata</taxon>
        <taxon>Brachyura</taxon>
        <taxon>Eubrachyura</taxon>
        <taxon>Portunoidea</taxon>
        <taxon>Portunidae</taxon>
        <taxon>Portuninae</taxon>
        <taxon>Portunus</taxon>
    </lineage>
</organism>
<evidence type="ECO:0000313" key="1">
    <source>
        <dbReference type="EMBL" id="MPC85627.1"/>
    </source>
</evidence>
<protein>
    <submittedName>
        <fullName evidence="1">Uncharacterized protein</fullName>
    </submittedName>
</protein>
<dbReference type="EMBL" id="VSRR010069016">
    <property type="protein sequence ID" value="MPC85627.1"/>
    <property type="molecule type" value="Genomic_DNA"/>
</dbReference>
<reference evidence="1 2" key="1">
    <citation type="submission" date="2019-05" db="EMBL/GenBank/DDBJ databases">
        <title>Another draft genome of Portunus trituberculatus and its Hox gene families provides insights of decapod evolution.</title>
        <authorList>
            <person name="Jeong J.-H."/>
            <person name="Song I."/>
            <person name="Kim S."/>
            <person name="Choi T."/>
            <person name="Kim D."/>
            <person name="Ryu S."/>
            <person name="Kim W."/>
        </authorList>
    </citation>
    <scope>NUCLEOTIDE SEQUENCE [LARGE SCALE GENOMIC DNA]</scope>
    <source>
        <tissue evidence="1">Muscle</tissue>
    </source>
</reference>
<comment type="caution">
    <text evidence="1">The sequence shown here is derived from an EMBL/GenBank/DDBJ whole genome shotgun (WGS) entry which is preliminary data.</text>
</comment>